<evidence type="ECO:0000313" key="7">
    <source>
        <dbReference type="EMBL" id="MXP75542.1"/>
    </source>
</evidence>
<evidence type="ECO:0000256" key="5">
    <source>
        <dbReference type="SAM" id="Phobius"/>
    </source>
</evidence>
<comment type="caution">
    <text evidence="7">The sequence shown here is derived from an EMBL/GenBank/DDBJ whole genome shotgun (WGS) entry which is preliminary data.</text>
</comment>
<organism evidence="7 8">
    <name type="scientific">Sporofaciens musculi</name>
    <dbReference type="NCBI Taxonomy" id="2681861"/>
    <lineage>
        <taxon>Bacteria</taxon>
        <taxon>Bacillati</taxon>
        <taxon>Bacillota</taxon>
        <taxon>Clostridia</taxon>
        <taxon>Lachnospirales</taxon>
        <taxon>Lachnospiraceae</taxon>
        <taxon>Sporofaciens</taxon>
    </lineage>
</organism>
<sequence>MLHLFRYRFLQTIRNFPIMFWALVFPIILGTFFYISFGNAGLESTGESSWDEIKVSVVKEDVSSENARAFEEFLAQMDGETLDIQDISTEEKALKALDEEKISGIFYVKETPSLTVAKNGLNESILTSVLESFNQNSAMFQKIATTHPEKLPDAMEAMGDYRSSTLEVSLGGKDLNPSVQYFFALVAYACLSGAFLGVQSSTDGQANISALGARRSITPTHKLTLVMIDMAVLFIIHFFNILILCLYITQVLKISLGNDIGSLLLVDFMGSMIGVCLGVAIGCLARMSFGLKMGVCVLFTLFPGFLAGLMFGNMKNIIELHCPIINRINPAAVLSDAFYCMGIYNDMERFTRCLLILAVMSVLLLTVAFLGIRRERYDSI</sequence>
<evidence type="ECO:0000256" key="1">
    <source>
        <dbReference type="ARBA" id="ARBA00004141"/>
    </source>
</evidence>
<feature type="transmembrane region" description="Helical" evidence="5">
    <location>
        <begin position="291"/>
        <end position="311"/>
    </location>
</feature>
<dbReference type="Proteomes" id="UP000460412">
    <property type="component" value="Unassembled WGS sequence"/>
</dbReference>
<comment type="subcellular location">
    <subcellularLocation>
        <location evidence="1">Membrane</location>
        <topology evidence="1">Multi-pass membrane protein</topology>
    </subcellularLocation>
</comment>
<dbReference type="RefSeq" id="WP_159750789.1">
    <property type="nucleotide sequence ID" value="NZ_CASZNZ010000013.1"/>
</dbReference>
<dbReference type="InterPro" id="IPR052902">
    <property type="entry name" value="ABC-2_transporter"/>
</dbReference>
<dbReference type="GO" id="GO:0140359">
    <property type="term" value="F:ABC-type transporter activity"/>
    <property type="evidence" value="ECO:0007669"/>
    <property type="project" value="InterPro"/>
</dbReference>
<evidence type="ECO:0000313" key="8">
    <source>
        <dbReference type="Proteomes" id="UP000460412"/>
    </source>
</evidence>
<evidence type="ECO:0000259" key="6">
    <source>
        <dbReference type="Pfam" id="PF12698"/>
    </source>
</evidence>
<gene>
    <name evidence="7" type="ORF">GN277_09140</name>
</gene>
<dbReference type="GO" id="GO:0016020">
    <property type="term" value="C:membrane"/>
    <property type="evidence" value="ECO:0007669"/>
    <property type="project" value="UniProtKB-SubCell"/>
</dbReference>
<accession>A0A7X3MG07</accession>
<evidence type="ECO:0000256" key="4">
    <source>
        <dbReference type="ARBA" id="ARBA00023136"/>
    </source>
</evidence>
<dbReference type="PANTHER" id="PTHR43027:SF1">
    <property type="entry name" value="DOXORUBICIN RESISTANCE ABC TRANSPORTER PERMEASE PROTEIN DRRC-RELATED"/>
    <property type="match status" value="1"/>
</dbReference>
<evidence type="ECO:0000256" key="2">
    <source>
        <dbReference type="ARBA" id="ARBA00022692"/>
    </source>
</evidence>
<feature type="transmembrane region" description="Helical" evidence="5">
    <location>
        <begin position="20"/>
        <end position="37"/>
    </location>
</feature>
<name>A0A7X3MG07_9FIRM</name>
<protein>
    <submittedName>
        <fullName evidence="7">ABC transporter permease</fullName>
    </submittedName>
</protein>
<feature type="transmembrane region" description="Helical" evidence="5">
    <location>
        <begin position="179"/>
        <end position="198"/>
    </location>
</feature>
<dbReference type="Pfam" id="PF12698">
    <property type="entry name" value="ABC2_membrane_3"/>
    <property type="match status" value="1"/>
</dbReference>
<feature type="transmembrane region" description="Helical" evidence="5">
    <location>
        <begin position="223"/>
        <end position="249"/>
    </location>
</feature>
<dbReference type="InterPro" id="IPR013525">
    <property type="entry name" value="ABC2_TM"/>
</dbReference>
<dbReference type="EMBL" id="WUQX01000001">
    <property type="protein sequence ID" value="MXP75542.1"/>
    <property type="molecule type" value="Genomic_DNA"/>
</dbReference>
<proteinExistence type="predicted"/>
<reference evidence="7 8" key="1">
    <citation type="submission" date="2019-12" db="EMBL/GenBank/DDBJ databases">
        <title>Sporaefaciens musculi gen. nov., sp. nov., a novel bacterium isolated from the caecum of an obese mouse.</title>
        <authorList>
            <person name="Rasmussen T.S."/>
            <person name="Streidl T."/>
            <person name="Hitch T.C.A."/>
            <person name="Wortmann E."/>
            <person name="Deptula P."/>
            <person name="Hansen M."/>
            <person name="Nielsen D.S."/>
            <person name="Clavel T."/>
            <person name="Vogensen F.K."/>
        </authorList>
    </citation>
    <scope>NUCLEOTIDE SEQUENCE [LARGE SCALE GENOMIC DNA]</scope>
    <source>
        <strain evidence="7 8">WCA-9-b2</strain>
    </source>
</reference>
<feature type="domain" description="ABC-2 type transporter transmembrane" evidence="6">
    <location>
        <begin position="19"/>
        <end position="370"/>
    </location>
</feature>
<keyword evidence="8" id="KW-1185">Reference proteome</keyword>
<keyword evidence="2 5" id="KW-0812">Transmembrane</keyword>
<keyword evidence="4 5" id="KW-0472">Membrane</keyword>
<dbReference type="PANTHER" id="PTHR43027">
    <property type="entry name" value="DOXORUBICIN RESISTANCE ABC TRANSPORTER PERMEASE PROTEIN DRRC-RELATED"/>
    <property type="match status" value="1"/>
</dbReference>
<evidence type="ECO:0000256" key="3">
    <source>
        <dbReference type="ARBA" id="ARBA00022989"/>
    </source>
</evidence>
<keyword evidence="3 5" id="KW-1133">Transmembrane helix</keyword>
<feature type="transmembrane region" description="Helical" evidence="5">
    <location>
        <begin position="354"/>
        <end position="372"/>
    </location>
</feature>
<feature type="transmembrane region" description="Helical" evidence="5">
    <location>
        <begin position="261"/>
        <end position="284"/>
    </location>
</feature>
<dbReference type="AlphaFoldDB" id="A0A7X3MG07"/>